<dbReference type="EMBL" id="HE575318">
    <property type="protein sequence ID" value="CCC90362.1"/>
    <property type="molecule type" value="Genomic_DNA"/>
</dbReference>
<proteinExistence type="predicted"/>
<accession>G0UMF6</accession>
<keyword evidence="3" id="KW-1133">Transmembrane helix</keyword>
<evidence type="ECO:0000256" key="3">
    <source>
        <dbReference type="SAM" id="Phobius"/>
    </source>
</evidence>
<sequence length="105" mass="11238">MIGGILSTGFVLLLIVSVLTPFLRGVIPPHIAQWIEQHRYTILGVGFVMNIISANLLQSGAFEVYLDGVLVYSKLETNTVPSAGTLAKHILQKIIEANAAGGTVH</sequence>
<reference evidence="4" key="1">
    <citation type="journal article" date="2012" name="Proc. Natl. Acad. Sci. U.S.A.">
        <title>Antigenic diversity is generated by distinct evolutionary mechanisms in African trypanosome species.</title>
        <authorList>
            <person name="Jackson A.P."/>
            <person name="Berry A."/>
            <person name="Aslett M."/>
            <person name="Allison H.C."/>
            <person name="Burton P."/>
            <person name="Vavrova-Anderson J."/>
            <person name="Brown R."/>
            <person name="Browne H."/>
            <person name="Corton N."/>
            <person name="Hauser H."/>
            <person name="Gamble J."/>
            <person name="Gilderthorp R."/>
            <person name="Marcello L."/>
            <person name="McQuillan J."/>
            <person name="Otto T.D."/>
            <person name="Quail M.A."/>
            <person name="Sanders M.J."/>
            <person name="van Tonder A."/>
            <person name="Ginger M.L."/>
            <person name="Field M.C."/>
            <person name="Barry J.D."/>
            <person name="Hertz-Fowler C."/>
            <person name="Berriman M."/>
        </authorList>
    </citation>
    <scope>NUCLEOTIDE SEQUENCE</scope>
    <source>
        <strain evidence="4">IL3000</strain>
    </source>
</reference>
<dbReference type="InterPro" id="IPR036249">
    <property type="entry name" value="Thioredoxin-like_sf"/>
</dbReference>
<evidence type="ECO:0000256" key="2">
    <source>
        <dbReference type="ARBA" id="ARBA00023284"/>
    </source>
</evidence>
<keyword evidence="1" id="KW-0732">Signal</keyword>
<keyword evidence="3" id="KW-0472">Membrane</keyword>
<evidence type="ECO:0000256" key="1">
    <source>
        <dbReference type="ARBA" id="ARBA00022729"/>
    </source>
</evidence>
<dbReference type="GO" id="GO:0005789">
    <property type="term" value="C:endoplasmic reticulum membrane"/>
    <property type="evidence" value="ECO:0007669"/>
    <property type="project" value="TreeGrafter"/>
</dbReference>
<dbReference type="Pfam" id="PF10262">
    <property type="entry name" value="Rdx"/>
    <property type="match status" value="1"/>
</dbReference>
<name>G0UMF6_TRYCI</name>
<dbReference type="GO" id="GO:0004791">
    <property type="term" value="F:thioredoxin-disulfide reductase (NADPH) activity"/>
    <property type="evidence" value="ECO:0007669"/>
    <property type="project" value="TreeGrafter"/>
</dbReference>
<dbReference type="GO" id="GO:0045454">
    <property type="term" value="P:cell redox homeostasis"/>
    <property type="evidence" value="ECO:0007669"/>
    <property type="project" value="TreeGrafter"/>
</dbReference>
<feature type="transmembrane region" description="Helical" evidence="3">
    <location>
        <begin position="6"/>
        <end position="27"/>
    </location>
</feature>
<feature type="transmembrane region" description="Helical" evidence="3">
    <location>
        <begin position="39"/>
        <end position="57"/>
    </location>
</feature>
<evidence type="ECO:0008006" key="5">
    <source>
        <dbReference type="Google" id="ProtNLM"/>
    </source>
</evidence>
<organism evidence="4">
    <name type="scientific">Trypanosoma congolense (strain IL3000)</name>
    <dbReference type="NCBI Taxonomy" id="1068625"/>
    <lineage>
        <taxon>Eukaryota</taxon>
        <taxon>Discoba</taxon>
        <taxon>Euglenozoa</taxon>
        <taxon>Kinetoplastea</taxon>
        <taxon>Metakinetoplastina</taxon>
        <taxon>Trypanosomatida</taxon>
        <taxon>Trypanosomatidae</taxon>
        <taxon>Trypanosoma</taxon>
        <taxon>Nannomonas</taxon>
    </lineage>
</organism>
<dbReference type="PANTHER" id="PTHR13544:SF0">
    <property type="entry name" value="THIOREDOXIN REDUCTASE-LIKE SELENOPROTEIN T"/>
    <property type="match status" value="1"/>
</dbReference>
<evidence type="ECO:0000313" key="4">
    <source>
        <dbReference type="EMBL" id="CCC90362.1"/>
    </source>
</evidence>
<gene>
    <name evidence="4" type="ORF">TCIL3000_5_510</name>
</gene>
<keyword evidence="2" id="KW-0676">Redox-active center</keyword>
<dbReference type="InterPro" id="IPR011893">
    <property type="entry name" value="Selenoprotein_Rdx-typ"/>
</dbReference>
<dbReference type="SUPFAM" id="SSF52833">
    <property type="entry name" value="Thioredoxin-like"/>
    <property type="match status" value="1"/>
</dbReference>
<dbReference type="PANTHER" id="PTHR13544">
    <property type="entry name" value="SELENOPROTEIN T"/>
    <property type="match status" value="1"/>
</dbReference>
<dbReference type="AlphaFoldDB" id="G0UMF6"/>
<protein>
    <recommendedName>
        <fullName evidence="5">Selenoprotein T</fullName>
    </recommendedName>
</protein>
<keyword evidence="3" id="KW-0812">Transmembrane</keyword>
<dbReference type="Gene3D" id="3.40.30.10">
    <property type="entry name" value="Glutaredoxin"/>
    <property type="match status" value="1"/>
</dbReference>
<dbReference type="InterPro" id="IPR019389">
    <property type="entry name" value="Selenoprotein_T"/>
</dbReference>